<feature type="compositionally biased region" description="Basic and acidic residues" evidence="7">
    <location>
        <begin position="587"/>
        <end position="607"/>
    </location>
</feature>
<feature type="compositionally biased region" description="Basic and acidic residues" evidence="7">
    <location>
        <begin position="147"/>
        <end position="156"/>
    </location>
</feature>
<feature type="region of interest" description="Disordered" evidence="7">
    <location>
        <begin position="1"/>
        <end position="20"/>
    </location>
</feature>
<gene>
    <name evidence="9" type="ORF">AXF42_Ash017638</name>
</gene>
<evidence type="ECO:0000256" key="7">
    <source>
        <dbReference type="SAM" id="MobiDB-lite"/>
    </source>
</evidence>
<feature type="region of interest" description="Disordered" evidence="7">
    <location>
        <begin position="133"/>
        <end position="695"/>
    </location>
</feature>
<feature type="region of interest" description="Disordered" evidence="7">
    <location>
        <begin position="30"/>
        <end position="59"/>
    </location>
</feature>
<evidence type="ECO:0000259" key="8">
    <source>
        <dbReference type="SMART" id="SM01115"/>
    </source>
</evidence>
<comment type="similarity">
    <text evidence="2">Belongs to the CWC21 family.</text>
</comment>
<feature type="region of interest" description="Disordered" evidence="7">
    <location>
        <begin position="759"/>
        <end position="959"/>
    </location>
</feature>
<feature type="compositionally biased region" description="Basic and acidic residues" evidence="7">
    <location>
        <begin position="797"/>
        <end position="815"/>
    </location>
</feature>
<dbReference type="EMBL" id="KZ452018">
    <property type="protein sequence ID" value="PKA50759.1"/>
    <property type="molecule type" value="Genomic_DNA"/>
</dbReference>
<dbReference type="STRING" id="1088818.A0A2I0A5D6"/>
<feature type="compositionally biased region" description="Basic and acidic residues" evidence="7">
    <location>
        <begin position="195"/>
        <end position="227"/>
    </location>
</feature>
<feature type="compositionally biased region" description="Low complexity" evidence="7">
    <location>
        <begin position="608"/>
        <end position="628"/>
    </location>
</feature>
<feature type="compositionally biased region" description="Basic and acidic residues" evidence="7">
    <location>
        <begin position="822"/>
        <end position="953"/>
    </location>
</feature>
<evidence type="ECO:0000256" key="3">
    <source>
        <dbReference type="ARBA" id="ARBA00022664"/>
    </source>
</evidence>
<feature type="compositionally biased region" description="Basic and acidic residues" evidence="7">
    <location>
        <begin position="629"/>
        <end position="643"/>
    </location>
</feature>
<dbReference type="Proteomes" id="UP000236161">
    <property type="component" value="Unassembled WGS sequence"/>
</dbReference>
<dbReference type="InterPro" id="IPR051372">
    <property type="entry name" value="CWC21"/>
</dbReference>
<accession>A0A2I0A5D6</accession>
<feature type="compositionally biased region" description="Basic and acidic residues" evidence="7">
    <location>
        <begin position="425"/>
        <end position="439"/>
    </location>
</feature>
<feature type="compositionally biased region" description="Basic and acidic residues" evidence="7">
    <location>
        <begin position="308"/>
        <end position="346"/>
    </location>
</feature>
<proteinExistence type="inferred from homology"/>
<name>A0A2I0A5D6_9ASPA</name>
<protein>
    <recommendedName>
        <fullName evidence="8">CWF21 domain-containing protein</fullName>
    </recommendedName>
</protein>
<dbReference type="OrthoDB" id="10267305at2759"/>
<dbReference type="InterPro" id="IPR013170">
    <property type="entry name" value="mRNA_splic_Cwf21_dom"/>
</dbReference>
<feature type="compositionally biased region" description="Low complexity" evidence="7">
    <location>
        <begin position="36"/>
        <end position="47"/>
    </location>
</feature>
<organism evidence="9 10">
    <name type="scientific">Apostasia shenzhenica</name>
    <dbReference type="NCBI Taxonomy" id="1088818"/>
    <lineage>
        <taxon>Eukaryota</taxon>
        <taxon>Viridiplantae</taxon>
        <taxon>Streptophyta</taxon>
        <taxon>Embryophyta</taxon>
        <taxon>Tracheophyta</taxon>
        <taxon>Spermatophyta</taxon>
        <taxon>Magnoliopsida</taxon>
        <taxon>Liliopsida</taxon>
        <taxon>Asparagales</taxon>
        <taxon>Orchidaceae</taxon>
        <taxon>Apostasioideae</taxon>
        <taxon>Apostasia</taxon>
    </lineage>
</organism>
<evidence type="ECO:0000256" key="5">
    <source>
        <dbReference type="ARBA" id="ARBA00023187"/>
    </source>
</evidence>
<dbReference type="GO" id="GO:0006397">
    <property type="term" value="P:mRNA processing"/>
    <property type="evidence" value="ECO:0007669"/>
    <property type="project" value="UniProtKB-KW"/>
</dbReference>
<feature type="compositionally biased region" description="Basic residues" evidence="7">
    <location>
        <begin position="536"/>
        <end position="545"/>
    </location>
</feature>
<reference evidence="9 10" key="1">
    <citation type="journal article" date="2017" name="Nature">
        <title>The Apostasia genome and the evolution of orchids.</title>
        <authorList>
            <person name="Zhang G.Q."/>
            <person name="Liu K.W."/>
            <person name="Li Z."/>
            <person name="Lohaus R."/>
            <person name="Hsiao Y.Y."/>
            <person name="Niu S.C."/>
            <person name="Wang J.Y."/>
            <person name="Lin Y.C."/>
            <person name="Xu Q."/>
            <person name="Chen L.J."/>
            <person name="Yoshida K."/>
            <person name="Fujiwara S."/>
            <person name="Wang Z.W."/>
            <person name="Zhang Y.Q."/>
            <person name="Mitsuda N."/>
            <person name="Wang M."/>
            <person name="Liu G.H."/>
            <person name="Pecoraro L."/>
            <person name="Huang H.X."/>
            <person name="Xiao X.J."/>
            <person name="Lin M."/>
            <person name="Wu X.Y."/>
            <person name="Wu W.L."/>
            <person name="Chen Y.Y."/>
            <person name="Chang S.B."/>
            <person name="Sakamoto S."/>
            <person name="Ohme-Takagi M."/>
            <person name="Yagi M."/>
            <person name="Zeng S.J."/>
            <person name="Shen C.Y."/>
            <person name="Yeh C.M."/>
            <person name="Luo Y.B."/>
            <person name="Tsai W.C."/>
            <person name="Van de Peer Y."/>
            <person name="Liu Z.J."/>
        </authorList>
    </citation>
    <scope>NUCLEOTIDE SEQUENCE [LARGE SCALE GENOMIC DNA]</scope>
    <source>
        <strain evidence="10">cv. Shenzhen</strain>
        <tissue evidence="9">Stem</tissue>
    </source>
</reference>
<keyword evidence="10" id="KW-1185">Reference proteome</keyword>
<dbReference type="Pfam" id="PF08312">
    <property type="entry name" value="cwf21"/>
    <property type="match status" value="1"/>
</dbReference>
<feature type="compositionally biased region" description="Basic and acidic residues" evidence="7">
    <location>
        <begin position="774"/>
        <end position="786"/>
    </location>
</feature>
<evidence type="ECO:0000256" key="1">
    <source>
        <dbReference type="ARBA" id="ARBA00004123"/>
    </source>
</evidence>
<evidence type="ECO:0000313" key="10">
    <source>
        <dbReference type="Proteomes" id="UP000236161"/>
    </source>
</evidence>
<keyword evidence="3" id="KW-0507">mRNA processing</keyword>
<dbReference type="PANTHER" id="PTHR36562">
    <property type="entry name" value="SERINE/ARGININE REPETITIVE MATRIX 2"/>
    <property type="match status" value="1"/>
</dbReference>
<dbReference type="CDD" id="cd21372">
    <property type="entry name" value="cwf21_CWC21-like"/>
    <property type="match status" value="1"/>
</dbReference>
<feature type="domain" description="CWF21" evidence="8">
    <location>
        <begin position="61"/>
        <end position="106"/>
    </location>
</feature>
<keyword evidence="5" id="KW-0508">mRNA splicing</keyword>
<evidence type="ECO:0000313" key="9">
    <source>
        <dbReference type="EMBL" id="PKA50759.1"/>
    </source>
</evidence>
<evidence type="ECO:0000256" key="4">
    <source>
        <dbReference type="ARBA" id="ARBA00022728"/>
    </source>
</evidence>
<evidence type="ECO:0000256" key="6">
    <source>
        <dbReference type="ARBA" id="ARBA00023242"/>
    </source>
</evidence>
<feature type="compositionally biased region" description="Basic residues" evidence="7">
    <location>
        <begin position="392"/>
        <end position="401"/>
    </location>
</feature>
<dbReference type="PANTHER" id="PTHR36562:SF5">
    <property type="entry name" value="SERINE_ARGININE REPETITIVE MATRIX 2"/>
    <property type="match status" value="1"/>
</dbReference>
<comment type="subcellular location">
    <subcellularLocation>
        <location evidence="1">Nucleus</location>
    </subcellularLocation>
</comment>
<keyword evidence="4" id="KW-0747">Spliceosome</keyword>
<keyword evidence="6" id="KW-0539">Nucleus</keyword>
<feature type="compositionally biased region" description="Basic and acidic residues" evidence="7">
    <location>
        <begin position="666"/>
        <end position="695"/>
    </location>
</feature>
<dbReference type="AlphaFoldDB" id="A0A2I0A5D6"/>
<dbReference type="GO" id="GO:0005681">
    <property type="term" value="C:spliceosomal complex"/>
    <property type="evidence" value="ECO:0007669"/>
    <property type="project" value="UniProtKB-KW"/>
</dbReference>
<dbReference type="GO" id="GO:0008380">
    <property type="term" value="P:RNA splicing"/>
    <property type="evidence" value="ECO:0007669"/>
    <property type="project" value="UniProtKB-KW"/>
</dbReference>
<dbReference type="SMART" id="SM01115">
    <property type="entry name" value="cwf21"/>
    <property type="match status" value="1"/>
</dbReference>
<evidence type="ECO:0000256" key="2">
    <source>
        <dbReference type="ARBA" id="ARBA00005954"/>
    </source>
</evidence>
<sequence>MYNGIGLPTPRGSGTNGYIQSNKFFVKPKSARVDTSAAANPSPASGPEGAGGVRKANKDILEHDRKRQIQLRLLVLQETLADQGYTEAEMSEKIDEAKKSFEAELAGAADSRACLPPLGKKFADTQTHQIAARKEKQMETMRAALRIGEEKGDSKKVITKGPDDDDNNLNGFDSDGSDISKEKKGPKRPSNSKYSQKEKQYERDSDLERASPVREKKGKKLNEDRGNDPMYGGFDSGADDGKANKRKDGKVKPINFNRRLEDNYLGIDDETEDGSNMKNHKRGRRSDSDESEFEKDDSYRRKTKEKHMKLDQKEVSNHFDGDARTKSIMKDIKNKTDSKIADGKRLLDKKKRRHDSVEESFGTDSDKKYTKHKKTRRHDSDEESTDTDSVKKYAKHKKSKRHDSDEESTDNDSGKKYAKHKKSVRHDSNEESTDTDRGKKYAKHKKSVRHDSDEESTDTDRGKKYTKHKKSMRHDSDEESTDTDSGKKYTKHKKSRQRDSNEESSDNDSGRKFAKYKKSRQYDSDEECPDVDSSKKYAKHKKSRRHDSDDESSSDRGEKQAKRKKTTKSIGTKNQQHKTSDESSDTDCGKKKETKKYVKHNESRIKADSVSVSESDGYSSYSSDANSDYGKERKNARKTDVKGVKKHSSIGKQGFTNKNDNEDDEGKLKGGSHYDEDDRKIQKVKSLRRDEKGDYIHSGRETTDIYGQHHLERNGRDLYYVKHTDVLDKRHDEVVERDGRKHGYRHRVYDDHVEGYVRSDKLSDKPSLKAYSSDSRRRVANDERPRNKLVSESFNAEGRHGSRRMYDKQDYEDGKRLKHLDKHSSKDCFEGKHDSEAYDLENKTDGAKTSEDNQVYEDRKRTRYEGKQASKEQFSRDRHGNRNVHEVDQRHEDLKRCVRDKHSSEEYLTEDKYVGRRHREDHQNYGDNRSRYGEFQKYHKRDRYDQGGSEDKGRHHKPL</sequence>